<dbReference type="AlphaFoldDB" id="A0A2T0SQ03"/>
<evidence type="ECO:0000256" key="1">
    <source>
        <dbReference type="SAM" id="Phobius"/>
    </source>
</evidence>
<evidence type="ECO:0000313" key="2">
    <source>
        <dbReference type="EMBL" id="PRY35497.1"/>
    </source>
</evidence>
<protein>
    <submittedName>
        <fullName evidence="2">Uncharacterized protein</fullName>
    </submittedName>
</protein>
<sequence>MVFHSLVMNPAGILVSAICCWVVTITYLDEAVRTREGKLCKVKCTAAALLYASVGTIMLWLVSTT</sequence>
<reference evidence="2 3" key="1">
    <citation type="submission" date="2018-03" db="EMBL/GenBank/DDBJ databases">
        <title>Genomic Encyclopedia of Archaeal and Bacterial Type Strains, Phase II (KMG-II): from individual species to whole genera.</title>
        <authorList>
            <person name="Goeker M."/>
        </authorList>
    </citation>
    <scope>NUCLEOTIDE SEQUENCE [LARGE SCALE GENOMIC DNA]</scope>
    <source>
        <strain evidence="2 3">DSM 28354</strain>
    </source>
</reference>
<evidence type="ECO:0000313" key="3">
    <source>
        <dbReference type="Proteomes" id="UP000238375"/>
    </source>
</evidence>
<keyword evidence="1" id="KW-0812">Transmembrane</keyword>
<gene>
    <name evidence="2" type="ORF">CLV58_11482</name>
</gene>
<keyword evidence="1" id="KW-0472">Membrane</keyword>
<organism evidence="2 3">
    <name type="scientific">Spirosoma oryzae</name>
    <dbReference type="NCBI Taxonomy" id="1469603"/>
    <lineage>
        <taxon>Bacteria</taxon>
        <taxon>Pseudomonadati</taxon>
        <taxon>Bacteroidota</taxon>
        <taxon>Cytophagia</taxon>
        <taxon>Cytophagales</taxon>
        <taxon>Cytophagaceae</taxon>
        <taxon>Spirosoma</taxon>
    </lineage>
</organism>
<keyword evidence="1" id="KW-1133">Transmembrane helix</keyword>
<accession>A0A2T0SQ03</accession>
<dbReference type="Proteomes" id="UP000238375">
    <property type="component" value="Unassembled WGS sequence"/>
</dbReference>
<name>A0A2T0SQ03_9BACT</name>
<feature type="transmembrane region" description="Helical" evidence="1">
    <location>
        <begin position="6"/>
        <end position="28"/>
    </location>
</feature>
<dbReference type="EMBL" id="PVTE01000014">
    <property type="protein sequence ID" value="PRY35497.1"/>
    <property type="molecule type" value="Genomic_DNA"/>
</dbReference>
<keyword evidence="3" id="KW-1185">Reference proteome</keyword>
<feature type="transmembrane region" description="Helical" evidence="1">
    <location>
        <begin position="40"/>
        <end position="62"/>
    </location>
</feature>
<proteinExistence type="predicted"/>
<comment type="caution">
    <text evidence="2">The sequence shown here is derived from an EMBL/GenBank/DDBJ whole genome shotgun (WGS) entry which is preliminary data.</text>
</comment>